<organism evidence="3 4">
    <name type="scientific">Brevundimonas staleyi</name>
    <dbReference type="NCBI Taxonomy" id="74326"/>
    <lineage>
        <taxon>Bacteria</taxon>
        <taxon>Pseudomonadati</taxon>
        <taxon>Pseudomonadota</taxon>
        <taxon>Alphaproteobacteria</taxon>
        <taxon>Caulobacterales</taxon>
        <taxon>Caulobacteraceae</taxon>
        <taxon>Brevundimonas</taxon>
    </lineage>
</organism>
<reference evidence="4" key="1">
    <citation type="journal article" date="2019" name="Int. J. Syst. Evol. Microbiol.">
        <title>The Global Catalogue of Microorganisms (GCM) 10K type strain sequencing project: providing services to taxonomists for standard genome sequencing and annotation.</title>
        <authorList>
            <consortium name="The Broad Institute Genomics Platform"/>
            <consortium name="The Broad Institute Genome Sequencing Center for Infectious Disease"/>
            <person name="Wu L."/>
            <person name="Ma J."/>
        </authorList>
    </citation>
    <scope>NUCLEOTIDE SEQUENCE [LARGE SCALE GENOMIC DNA]</scope>
    <source>
        <strain evidence="4">JCM 12125</strain>
    </source>
</reference>
<proteinExistence type="predicted"/>
<keyword evidence="2" id="KW-0732">Signal</keyword>
<evidence type="ECO:0000256" key="2">
    <source>
        <dbReference type="SAM" id="SignalP"/>
    </source>
</evidence>
<feature type="region of interest" description="Disordered" evidence="1">
    <location>
        <begin position="99"/>
        <end position="122"/>
    </location>
</feature>
<name>A0ABW0FWF0_9CAUL</name>
<dbReference type="InterPro" id="IPR048887">
    <property type="entry name" value="NtrZ-like"/>
</dbReference>
<gene>
    <name evidence="3" type="ORF">ACFPIE_17905</name>
</gene>
<evidence type="ECO:0000256" key="1">
    <source>
        <dbReference type="SAM" id="MobiDB-lite"/>
    </source>
</evidence>
<feature type="compositionally biased region" description="Polar residues" evidence="1">
    <location>
        <begin position="38"/>
        <end position="47"/>
    </location>
</feature>
<evidence type="ECO:0000313" key="4">
    <source>
        <dbReference type="Proteomes" id="UP001596152"/>
    </source>
</evidence>
<feature type="chain" id="PRO_5047500656" evidence="2">
    <location>
        <begin position="26"/>
        <end position="130"/>
    </location>
</feature>
<feature type="compositionally biased region" description="Basic and acidic residues" evidence="1">
    <location>
        <begin position="107"/>
        <end position="122"/>
    </location>
</feature>
<dbReference type="EMBL" id="JBHSLF010000053">
    <property type="protein sequence ID" value="MFC5345794.1"/>
    <property type="molecule type" value="Genomic_DNA"/>
</dbReference>
<dbReference type="RefSeq" id="WP_374037845.1">
    <property type="nucleotide sequence ID" value="NZ_CP169082.1"/>
</dbReference>
<dbReference type="Pfam" id="PF20841">
    <property type="entry name" value="NtrZ"/>
    <property type="match status" value="1"/>
</dbReference>
<dbReference type="Proteomes" id="UP001596152">
    <property type="component" value="Unassembled WGS sequence"/>
</dbReference>
<comment type="caution">
    <text evidence="3">The sequence shown here is derived from an EMBL/GenBank/DDBJ whole genome shotgun (WGS) entry which is preliminary data.</text>
</comment>
<accession>A0ABW0FWF0</accession>
<sequence length="130" mass="14010">MRLSAIFAASLGLVALVGVAGEASAQSRSRAPAVTLAEASNAQNATPAQPRRGLRWNENGRWGLDFNLNQPVGREAEWGDVEAGAYYRLSPRLRVGAAAGLAAPEQDPARAPETDRRGQPRVRLETLFRF</sequence>
<keyword evidence="4" id="KW-1185">Reference proteome</keyword>
<feature type="signal peptide" evidence="2">
    <location>
        <begin position="1"/>
        <end position="25"/>
    </location>
</feature>
<feature type="region of interest" description="Disordered" evidence="1">
    <location>
        <begin position="27"/>
        <end position="54"/>
    </location>
</feature>
<evidence type="ECO:0000313" key="3">
    <source>
        <dbReference type="EMBL" id="MFC5345794.1"/>
    </source>
</evidence>
<protein>
    <submittedName>
        <fullName evidence="3">NtrZ family periplasmic regulatory protein</fullName>
    </submittedName>
</protein>